<dbReference type="GO" id="GO:0090729">
    <property type="term" value="F:toxin activity"/>
    <property type="evidence" value="ECO:0007669"/>
    <property type="project" value="UniProtKB-KW"/>
</dbReference>
<organism evidence="7 8">
    <name type="scientific">Candidatus Amunia macphersoniae</name>
    <dbReference type="NCBI Taxonomy" id="3127014"/>
    <lineage>
        <taxon>Bacteria</taxon>
        <taxon>Bacillati</taxon>
        <taxon>Candidatus Dormiibacterota</taxon>
        <taxon>Candidatus Dormibacteria</taxon>
        <taxon>Candidatus Aeolococcales</taxon>
        <taxon>Candidatus Aeolococcaceae</taxon>
        <taxon>Candidatus Amunia</taxon>
    </lineage>
</organism>
<dbReference type="GO" id="GO:0000287">
    <property type="term" value="F:magnesium ion binding"/>
    <property type="evidence" value="ECO:0007669"/>
    <property type="project" value="UniProtKB-UniRule"/>
</dbReference>
<dbReference type="SUPFAM" id="SSF88723">
    <property type="entry name" value="PIN domain-like"/>
    <property type="match status" value="1"/>
</dbReference>
<dbReference type="AlphaFoldDB" id="A0A934KM93"/>
<keyword evidence="2 5" id="KW-0540">Nuclease</keyword>
<dbReference type="InterPro" id="IPR029060">
    <property type="entry name" value="PIN-like_dom_sf"/>
</dbReference>
<protein>
    <recommendedName>
        <fullName evidence="5">Ribonuclease VapC</fullName>
        <shortName evidence="5">RNase VapC</shortName>
        <ecNumber evidence="5">3.1.-.-</ecNumber>
    </recommendedName>
    <alternativeName>
        <fullName evidence="5">Toxin VapC</fullName>
    </alternativeName>
</protein>
<dbReference type="EMBL" id="JAEKNN010000027">
    <property type="protein sequence ID" value="MBJ7609034.1"/>
    <property type="molecule type" value="Genomic_DNA"/>
</dbReference>
<accession>A0A934KM93</accession>
<gene>
    <name evidence="5" type="primary">vapC</name>
    <name evidence="7" type="ORF">JF887_06340</name>
</gene>
<dbReference type="InterPro" id="IPR022907">
    <property type="entry name" value="VapC_family"/>
</dbReference>
<sequence length="153" mass="16644">MTVVDANVLLYAVNADDPTHVPARRWLESALGSAESVAFSWVVILAFLRMATSSRVFGTPLTAPEATAYVEEWLRQPAAVVISPTSRHLAILSGLLAQTGSAGNLITDAHLAALAVEHGARLASFDRDFLRFARHPIDHPERPDLSRRRAPLL</sequence>
<comment type="function">
    <text evidence="5">Toxic component of a toxin-antitoxin (TA) system. An RNase.</text>
</comment>
<evidence type="ECO:0000313" key="8">
    <source>
        <dbReference type="Proteomes" id="UP000614410"/>
    </source>
</evidence>
<evidence type="ECO:0000256" key="1">
    <source>
        <dbReference type="ARBA" id="ARBA00022649"/>
    </source>
</evidence>
<comment type="caution">
    <text evidence="7">The sequence shown here is derived from an EMBL/GenBank/DDBJ whole genome shotgun (WGS) entry which is preliminary data.</text>
</comment>
<dbReference type="NCBIfam" id="TIGR00028">
    <property type="entry name" value="Mtu_PIN_fam"/>
    <property type="match status" value="1"/>
</dbReference>
<dbReference type="InterPro" id="IPR006226">
    <property type="entry name" value="Mtu_PIN"/>
</dbReference>
<keyword evidence="1 5" id="KW-1277">Toxin-antitoxin system</keyword>
<feature type="binding site" evidence="5">
    <location>
        <position position="5"/>
    </location>
    <ligand>
        <name>Mg(2+)</name>
        <dbReference type="ChEBI" id="CHEBI:18420"/>
    </ligand>
</feature>
<evidence type="ECO:0000256" key="2">
    <source>
        <dbReference type="ARBA" id="ARBA00022722"/>
    </source>
</evidence>
<proteinExistence type="inferred from homology"/>
<comment type="similarity">
    <text evidence="5">Belongs to the PINc/VapC protein family.</text>
</comment>
<reference evidence="7 8" key="1">
    <citation type="submission" date="2020-10" db="EMBL/GenBank/DDBJ databases">
        <title>Ca. Dormibacterota MAGs.</title>
        <authorList>
            <person name="Montgomery K."/>
        </authorList>
    </citation>
    <scope>NUCLEOTIDE SEQUENCE [LARGE SCALE GENOMIC DNA]</scope>
    <source>
        <strain evidence="7">Mitchell_Peninsula_5</strain>
    </source>
</reference>
<comment type="cofactor">
    <cofactor evidence="5">
        <name>Mg(2+)</name>
        <dbReference type="ChEBI" id="CHEBI:18420"/>
    </cofactor>
</comment>
<evidence type="ECO:0000259" key="6">
    <source>
        <dbReference type="Pfam" id="PF01850"/>
    </source>
</evidence>
<evidence type="ECO:0000256" key="3">
    <source>
        <dbReference type="ARBA" id="ARBA00022723"/>
    </source>
</evidence>
<dbReference type="EC" id="3.1.-.-" evidence="5"/>
<dbReference type="Proteomes" id="UP000614410">
    <property type="component" value="Unassembled WGS sequence"/>
</dbReference>
<dbReference type="CDD" id="cd18678">
    <property type="entry name" value="PIN_MtVapC25_VapC33-like"/>
    <property type="match status" value="1"/>
</dbReference>
<dbReference type="GO" id="GO:0045926">
    <property type="term" value="P:negative regulation of growth"/>
    <property type="evidence" value="ECO:0007669"/>
    <property type="project" value="UniProtKB-ARBA"/>
</dbReference>
<dbReference type="GO" id="GO:0016788">
    <property type="term" value="F:hydrolase activity, acting on ester bonds"/>
    <property type="evidence" value="ECO:0007669"/>
    <property type="project" value="InterPro"/>
</dbReference>
<evidence type="ECO:0000256" key="5">
    <source>
        <dbReference type="HAMAP-Rule" id="MF_00265"/>
    </source>
</evidence>
<evidence type="ECO:0000313" key="7">
    <source>
        <dbReference type="EMBL" id="MBJ7609034.1"/>
    </source>
</evidence>
<dbReference type="HAMAP" id="MF_00265">
    <property type="entry name" value="VapC_Nob1"/>
    <property type="match status" value="1"/>
</dbReference>
<name>A0A934KM93_9BACT</name>
<keyword evidence="4 5" id="KW-0378">Hydrolase</keyword>
<keyword evidence="5" id="KW-0460">Magnesium</keyword>
<keyword evidence="5" id="KW-0800">Toxin</keyword>
<dbReference type="Gene3D" id="3.40.50.1010">
    <property type="entry name" value="5'-nuclease"/>
    <property type="match status" value="1"/>
</dbReference>
<dbReference type="GO" id="GO:0004540">
    <property type="term" value="F:RNA nuclease activity"/>
    <property type="evidence" value="ECO:0007669"/>
    <property type="project" value="InterPro"/>
</dbReference>
<dbReference type="InterPro" id="IPR002716">
    <property type="entry name" value="PIN_dom"/>
</dbReference>
<feature type="binding site" evidence="5">
    <location>
        <position position="108"/>
    </location>
    <ligand>
        <name>Mg(2+)</name>
        <dbReference type="ChEBI" id="CHEBI:18420"/>
    </ligand>
</feature>
<keyword evidence="3 5" id="KW-0479">Metal-binding</keyword>
<dbReference type="Pfam" id="PF01850">
    <property type="entry name" value="PIN"/>
    <property type="match status" value="1"/>
</dbReference>
<evidence type="ECO:0000256" key="4">
    <source>
        <dbReference type="ARBA" id="ARBA00022801"/>
    </source>
</evidence>
<feature type="domain" description="PIN" evidence="6">
    <location>
        <begin position="3"/>
        <end position="134"/>
    </location>
</feature>